<dbReference type="SUPFAM" id="SSF54427">
    <property type="entry name" value="NTF2-like"/>
    <property type="match status" value="1"/>
</dbReference>
<organism evidence="1">
    <name type="scientific">Lyngbya confervoides BDU141951</name>
    <dbReference type="NCBI Taxonomy" id="1574623"/>
    <lineage>
        <taxon>Bacteria</taxon>
        <taxon>Bacillati</taxon>
        <taxon>Cyanobacteriota</taxon>
        <taxon>Cyanophyceae</taxon>
        <taxon>Oscillatoriophycideae</taxon>
        <taxon>Oscillatoriales</taxon>
        <taxon>Microcoleaceae</taxon>
        <taxon>Lyngbya</taxon>
    </lineage>
</organism>
<dbReference type="Pfam" id="PF16156">
    <property type="entry name" value="DUF4864"/>
    <property type="match status" value="1"/>
</dbReference>
<dbReference type="InterPro" id="IPR032710">
    <property type="entry name" value="NTF2-like_dom_sf"/>
</dbReference>
<dbReference type="EMBL" id="JTHE02000003">
    <property type="protein sequence ID" value="NEV67040.1"/>
    <property type="molecule type" value="Genomic_DNA"/>
</dbReference>
<name>A0A0C1Y8K8_9CYAN</name>
<reference evidence="1" key="1">
    <citation type="submission" date="2014-11" db="EMBL/GenBank/DDBJ databases">
        <authorList>
            <person name="Malar M.C."/>
            <person name="Sen D."/>
            <person name="Tripathy S."/>
        </authorList>
    </citation>
    <scope>NUCLEOTIDE SEQUENCE</scope>
    <source>
        <strain evidence="1">BDU141951</strain>
    </source>
</reference>
<dbReference type="InterPro" id="IPR032347">
    <property type="entry name" value="DUF4864"/>
</dbReference>
<reference evidence="1" key="3">
    <citation type="submission" date="2020-02" db="EMBL/GenBank/DDBJ databases">
        <authorList>
            <person name="Sarangi A.N."/>
            <person name="Ghosh S."/>
            <person name="Mukherjee M."/>
            <person name="Tripathy S."/>
        </authorList>
    </citation>
    <scope>NUCLEOTIDE SEQUENCE</scope>
    <source>
        <strain evidence="1">BDU141951</strain>
    </source>
</reference>
<proteinExistence type="predicted"/>
<accession>A0A0C1Y8K8</accession>
<sequence>MTTADEAAIADIIQQQLAAFQADDAELAFSFASPDIQAQFQTADQFMGMVQTMYEPVYRPQSVEFGAIQFIRGRPVQAVTVLGPTGTWVTAYYQMEKQPDDTWRIAGCVLAPVEGETI</sequence>
<evidence type="ECO:0000313" key="1">
    <source>
        <dbReference type="EMBL" id="NEV67040.1"/>
    </source>
</evidence>
<protein>
    <submittedName>
        <fullName evidence="1">DUF4864 domain-containing protein</fullName>
    </submittedName>
</protein>
<reference evidence="1" key="2">
    <citation type="journal article" date="2015" name="Genome Announc.">
        <title>Draft Genome Sequence of Filamentous Marine Cyanobacterium Lyngbya confervoides Strain BDU141951.</title>
        <authorList>
            <person name="Chandrababunaidu M.M."/>
            <person name="Sen D."/>
            <person name="Tripathy S."/>
        </authorList>
    </citation>
    <scope>NUCLEOTIDE SEQUENCE</scope>
    <source>
        <strain evidence="1">BDU141951</strain>
    </source>
</reference>
<dbReference type="AlphaFoldDB" id="A0A0C1Y8K8"/>
<comment type="caution">
    <text evidence="1">The sequence shown here is derived from an EMBL/GenBank/DDBJ whole genome shotgun (WGS) entry which is preliminary data.</text>
</comment>
<gene>
    <name evidence="1" type="ORF">QQ91_007900</name>
</gene>